<protein>
    <submittedName>
        <fullName evidence="1">Uncharacterized protein</fullName>
    </submittedName>
</protein>
<organism evidence="1 2">
    <name type="scientific">Synechococcus phage S-N03</name>
    <dbReference type="NCBI Taxonomy" id="2718943"/>
    <lineage>
        <taxon>Viruses</taxon>
        <taxon>Duplodnaviria</taxon>
        <taxon>Heunggongvirae</taxon>
        <taxon>Uroviricota</taxon>
        <taxon>Caudoviricetes</taxon>
        <taxon>Pantevenvirales</taxon>
        <taxon>Kyanoviridae</taxon>
        <taxon>Huanghaivirus</taxon>
        <taxon>Huanghaivirus snothree</taxon>
    </lineage>
</organism>
<dbReference type="EMBL" id="MT162466">
    <property type="protein sequence ID" value="QIN96799.1"/>
    <property type="molecule type" value="Genomic_DNA"/>
</dbReference>
<dbReference type="KEGG" id="vg:77945333"/>
<proteinExistence type="predicted"/>
<dbReference type="Proteomes" id="UP000502617">
    <property type="component" value="Segment"/>
</dbReference>
<evidence type="ECO:0000313" key="2">
    <source>
        <dbReference type="Proteomes" id="UP000502617"/>
    </source>
</evidence>
<name>A0A6G8R5W4_9CAUD</name>
<accession>A0A6G8R5W4</accession>
<reference evidence="1 2" key="1">
    <citation type="submission" date="2020-03" db="EMBL/GenBank/DDBJ databases">
        <title>The Isolation and Genome Sequence of a Novel Cyanophage S-N03 from the Huanghai Sea, China.</title>
        <authorList>
            <person name="Jiang T."/>
        </authorList>
    </citation>
    <scope>NUCLEOTIDE SEQUENCE [LARGE SCALE GENOMIC DNA]</scope>
</reference>
<sequence>MDDKKDYGFLTEDMYKVEFLQQAVQDFINSGLGDIDPLNPTDAEREVLIDYFHHFYALMELQAILYTRLKLMNDDDLFGVEAAIVMVCEVLGMRPDESIIEFHQNMKQECKDALTDLTGDNMDDYAGIDVDFKW</sequence>
<dbReference type="GeneID" id="77945333"/>
<evidence type="ECO:0000313" key="1">
    <source>
        <dbReference type="EMBL" id="QIN96799.1"/>
    </source>
</evidence>
<dbReference type="RefSeq" id="YP_010669179.1">
    <property type="nucleotide sequence ID" value="NC_070959.1"/>
</dbReference>
<keyword evidence="2" id="KW-1185">Reference proteome</keyword>